<evidence type="ECO:0000256" key="5">
    <source>
        <dbReference type="ARBA" id="ARBA00022679"/>
    </source>
</evidence>
<dbReference type="EMBL" id="LSKU01000001">
    <property type="protein sequence ID" value="KXG43555.1"/>
    <property type="molecule type" value="Genomic_DNA"/>
</dbReference>
<dbReference type="Pfam" id="PF01274">
    <property type="entry name" value="MS_TIM-barrel"/>
    <property type="match status" value="1"/>
</dbReference>
<feature type="active site" description="Proton donor" evidence="8">
    <location>
        <position position="455"/>
    </location>
</feature>
<proteinExistence type="inferred from homology"/>
<dbReference type="InterPro" id="IPR048356">
    <property type="entry name" value="MS_N"/>
</dbReference>
<dbReference type="SUPFAM" id="SSF51645">
    <property type="entry name" value="Malate synthase G"/>
    <property type="match status" value="1"/>
</dbReference>
<dbReference type="Gene3D" id="1.20.1220.12">
    <property type="entry name" value="Malate synthase, domain III"/>
    <property type="match status" value="1"/>
</dbReference>
<dbReference type="InterPro" id="IPR048355">
    <property type="entry name" value="MS_C"/>
</dbReference>
<evidence type="ECO:0000256" key="1">
    <source>
        <dbReference type="ARBA" id="ARBA00006394"/>
    </source>
</evidence>
<comment type="similarity">
    <text evidence="1 9">Belongs to the malate synthase family.</text>
</comment>
<dbReference type="UniPathway" id="UPA00703">
    <property type="reaction ID" value="UER00720"/>
</dbReference>
<dbReference type="Proteomes" id="UP000070352">
    <property type="component" value="Unassembled WGS sequence"/>
</dbReference>
<dbReference type="InterPro" id="IPR001465">
    <property type="entry name" value="Malate_synthase_TIM"/>
</dbReference>
<evidence type="ECO:0000256" key="4">
    <source>
        <dbReference type="ARBA" id="ARBA00022532"/>
    </source>
</evidence>
<dbReference type="GO" id="GO:0005737">
    <property type="term" value="C:cytoplasm"/>
    <property type="evidence" value="ECO:0007669"/>
    <property type="project" value="TreeGrafter"/>
</dbReference>
<keyword evidence="4 9" id="KW-0816">Tricarboxylic acid cycle</keyword>
<evidence type="ECO:0000256" key="8">
    <source>
        <dbReference type="PIRSR" id="PIRSR001363-1"/>
    </source>
</evidence>
<reference evidence="13 14" key="1">
    <citation type="submission" date="2016-02" db="EMBL/GenBank/DDBJ databases">
        <title>Draft Genome for Tepidibacillus decaturensis nov. sp. Strain Z9, an Anaerobic, Moderately Thermophilic and Heterotrophic Bacterium from Deep Subsurface of the Illinois Basin, USA.</title>
        <authorList>
            <person name="Dong Y."/>
            <person name="Chang J.Y."/>
            <person name="Sanford R."/>
            <person name="Fouke B.W."/>
        </authorList>
    </citation>
    <scope>NUCLEOTIDE SEQUENCE [LARGE SCALE GENOMIC DNA]</scope>
    <source>
        <strain evidence="13 14">Z9</strain>
    </source>
</reference>
<dbReference type="EC" id="2.3.3.9" evidence="2 9"/>
<dbReference type="InterPro" id="IPR006252">
    <property type="entry name" value="Malate_synthA"/>
</dbReference>
<dbReference type="NCBIfam" id="TIGR01344">
    <property type="entry name" value="malate_syn_A"/>
    <property type="match status" value="1"/>
</dbReference>
<dbReference type="GO" id="GO:0006097">
    <property type="term" value="P:glyoxylate cycle"/>
    <property type="evidence" value="ECO:0007669"/>
    <property type="project" value="UniProtKB-UniPathway"/>
</dbReference>
<comment type="catalytic activity">
    <reaction evidence="6 9">
        <text>glyoxylate + acetyl-CoA + H2O = (S)-malate + CoA + H(+)</text>
        <dbReference type="Rhea" id="RHEA:18181"/>
        <dbReference type="ChEBI" id="CHEBI:15377"/>
        <dbReference type="ChEBI" id="CHEBI:15378"/>
        <dbReference type="ChEBI" id="CHEBI:15589"/>
        <dbReference type="ChEBI" id="CHEBI:36655"/>
        <dbReference type="ChEBI" id="CHEBI:57287"/>
        <dbReference type="ChEBI" id="CHEBI:57288"/>
        <dbReference type="EC" id="2.3.3.9"/>
    </reaction>
</comment>
<dbReference type="STRING" id="1413211.U473_05660"/>
<dbReference type="Pfam" id="PF20659">
    <property type="entry name" value="MS_C"/>
    <property type="match status" value="1"/>
</dbReference>
<dbReference type="GO" id="GO:0006099">
    <property type="term" value="P:tricarboxylic acid cycle"/>
    <property type="evidence" value="ECO:0007669"/>
    <property type="project" value="UniProtKB-KW"/>
</dbReference>
<keyword evidence="3 9" id="KW-0329">Glyoxylate bypass</keyword>
<evidence type="ECO:0000313" key="14">
    <source>
        <dbReference type="Proteomes" id="UP000070352"/>
    </source>
</evidence>
<dbReference type="InterPro" id="IPR011076">
    <property type="entry name" value="Malate_synth_sf"/>
</dbReference>
<dbReference type="PANTHER" id="PTHR42902">
    <property type="entry name" value="MALATE SYNTHASE"/>
    <property type="match status" value="1"/>
</dbReference>
<accession>A0A135L3J4</accession>
<dbReference type="OrthoDB" id="9768429at2"/>
<evidence type="ECO:0000256" key="2">
    <source>
        <dbReference type="ARBA" id="ARBA00012636"/>
    </source>
</evidence>
<comment type="pathway">
    <text evidence="9">Carbohydrate metabolism; glyoxylate cycle; (S)-malate from isocitrate: step 2/2.</text>
</comment>
<dbReference type="Gene3D" id="3.20.20.360">
    <property type="entry name" value="Malate synthase, domain 3"/>
    <property type="match status" value="1"/>
</dbReference>
<sequence>MIYCNITNVTERRLSKMTKLQVIGEISPDFAQILTEEALDFVESLVQQFSARREKLLRRREERQEQINNGVMPAFLPETESIRNSDWTIALVPDHLQDRRVEITGPVDRKMMINALNSGANVFMADFEDANSPSWNNMIQGQVNLRDAINRTITYDSPDGKHYQLNEKVATLFVRPRGWHLEEKHVLFDGKPISASLFDFGLYFFHNAKQLIANGSGPYFYLPKLESHLEARLWNDVFIFSQRELGIPLGTIKATVLIETIFAAFEMDEILYELREHSAGLNCGRWDYIFSFIKKFRNKPDFILPDRSVITMTVPFMRSYSLLAIKTSHRRNAHAIGGMAANIPVKDNSQINEDAFAKVRIDKEREARDGHDGTWVAHPGLVPVALEVFNHFMPQPNQIEKKLEDIQITAEDLLQVPEGHITEQGLRTNISVGVQYLESWLRGKGAVPIYHLMEDAATAEISRAQVWQWLHNPNGILHDGRKVNVQLFDQFLEEELEKIKIMVGHDQYEIGKYQLASDLFKHLSLSHEFVEFLTIPGYHYL</sequence>
<dbReference type="GO" id="GO:0004474">
    <property type="term" value="F:malate synthase activity"/>
    <property type="evidence" value="ECO:0007669"/>
    <property type="project" value="UniProtKB-EC"/>
</dbReference>
<evidence type="ECO:0000259" key="11">
    <source>
        <dbReference type="Pfam" id="PF20656"/>
    </source>
</evidence>
<gene>
    <name evidence="13" type="ORF">U473_05660</name>
</gene>
<dbReference type="PANTHER" id="PTHR42902:SF1">
    <property type="entry name" value="MALATE SYNTHASE 1-RELATED"/>
    <property type="match status" value="1"/>
</dbReference>
<keyword evidence="5 9" id="KW-0808">Transferase</keyword>
<evidence type="ECO:0000256" key="6">
    <source>
        <dbReference type="ARBA" id="ARBA00047918"/>
    </source>
</evidence>
<dbReference type="PROSITE" id="PS00510">
    <property type="entry name" value="MALATE_SYNTHASE"/>
    <property type="match status" value="1"/>
</dbReference>
<evidence type="ECO:0000256" key="7">
    <source>
        <dbReference type="ARBA" id="ARBA00068441"/>
    </source>
</evidence>
<feature type="domain" description="Malate synthase C-terminal" evidence="12">
    <location>
        <begin position="421"/>
        <end position="539"/>
    </location>
</feature>
<dbReference type="InterPro" id="IPR019830">
    <property type="entry name" value="Malate_synthase_CS"/>
</dbReference>
<dbReference type="FunFam" id="1.20.1220.12:FF:000001">
    <property type="entry name" value="Malate synthase"/>
    <property type="match status" value="1"/>
</dbReference>
<dbReference type="Pfam" id="PF20656">
    <property type="entry name" value="MS_N"/>
    <property type="match status" value="1"/>
</dbReference>
<dbReference type="CDD" id="cd00727">
    <property type="entry name" value="malate_synt_A"/>
    <property type="match status" value="1"/>
</dbReference>
<protein>
    <recommendedName>
        <fullName evidence="7 9">Malate synthase</fullName>
        <ecNumber evidence="2 9">2.3.3.9</ecNumber>
    </recommendedName>
</protein>
<dbReference type="InterPro" id="IPR046363">
    <property type="entry name" value="MS_N_TIM-barrel_dom"/>
</dbReference>
<organism evidence="13 14">
    <name type="scientific">Tepidibacillus decaturensis</name>
    <dbReference type="NCBI Taxonomy" id="1413211"/>
    <lineage>
        <taxon>Bacteria</taxon>
        <taxon>Bacillati</taxon>
        <taxon>Bacillota</taxon>
        <taxon>Bacilli</taxon>
        <taxon>Bacillales</taxon>
        <taxon>Bacillaceae</taxon>
        <taxon>Tepidibacillus</taxon>
    </lineage>
</organism>
<evidence type="ECO:0000256" key="3">
    <source>
        <dbReference type="ARBA" id="ARBA00022435"/>
    </source>
</evidence>
<evidence type="ECO:0000259" key="12">
    <source>
        <dbReference type="Pfam" id="PF20659"/>
    </source>
</evidence>
<dbReference type="AlphaFoldDB" id="A0A135L3J4"/>
<feature type="active site" description="Proton acceptor" evidence="8">
    <location>
        <position position="175"/>
    </location>
</feature>
<feature type="domain" description="Malate synthase TIM barrel" evidence="10">
    <location>
        <begin position="171"/>
        <end position="416"/>
    </location>
</feature>
<evidence type="ECO:0000256" key="9">
    <source>
        <dbReference type="RuleBase" id="RU000555"/>
    </source>
</evidence>
<feature type="domain" description="Malate synthase N-terminal" evidence="11">
    <location>
        <begin position="20"/>
        <end position="80"/>
    </location>
</feature>
<evidence type="ECO:0000313" key="13">
    <source>
        <dbReference type="EMBL" id="KXG43555.1"/>
    </source>
</evidence>
<dbReference type="InterPro" id="IPR044856">
    <property type="entry name" value="Malate_synth_C_sf"/>
</dbReference>
<keyword evidence="14" id="KW-1185">Reference proteome</keyword>
<name>A0A135L3J4_9BACI</name>
<evidence type="ECO:0000259" key="10">
    <source>
        <dbReference type="Pfam" id="PF01274"/>
    </source>
</evidence>
<dbReference type="PIRSF" id="PIRSF001363">
    <property type="entry name" value="Malate_synth"/>
    <property type="match status" value="1"/>
</dbReference>
<comment type="caution">
    <text evidence="13">The sequence shown here is derived from an EMBL/GenBank/DDBJ whole genome shotgun (WGS) entry which is preliminary data.</text>
</comment>
<dbReference type="FunFam" id="3.20.20.360:FF:000001">
    <property type="entry name" value="Malate synthase"/>
    <property type="match status" value="1"/>
</dbReference>